<accession>A0A9W9WZ52</accession>
<evidence type="ECO:0000313" key="3">
    <source>
        <dbReference type="EMBL" id="KAJ5479400.1"/>
    </source>
</evidence>
<feature type="domain" description="F-box" evidence="2">
    <location>
        <begin position="4"/>
        <end position="50"/>
    </location>
</feature>
<dbReference type="Proteomes" id="UP001147760">
    <property type="component" value="Unassembled WGS sequence"/>
</dbReference>
<gene>
    <name evidence="3" type="ORF">N7530_004909</name>
</gene>
<protein>
    <recommendedName>
        <fullName evidence="2">F-box domain-containing protein</fullName>
    </recommendedName>
</protein>
<dbReference type="PROSITE" id="PS50181">
    <property type="entry name" value="FBOX"/>
    <property type="match status" value="1"/>
</dbReference>
<dbReference type="OrthoDB" id="5281164at2759"/>
<sequence length="214" mass="24242">MSQASTICGLPTEILLIIAHHLDAFSLIWLQRSCQLFRGMIPSPTHLELMEAETTQFGFQNDLYACRDCLRLRPRAKFADKMVKRKKGKMGVNATERWCVDCGLNPRPGTNRYTAGNIITILEESYVICLDCRNFREAASENGQPLAVCQVCRRERARMRAEQAERRARRREEWGSASDSDEIIPPSPTSSEEYMEIVQAEADMYMNSPGAGSD</sequence>
<dbReference type="InterPro" id="IPR001810">
    <property type="entry name" value="F-box_dom"/>
</dbReference>
<evidence type="ECO:0000256" key="1">
    <source>
        <dbReference type="SAM" id="MobiDB-lite"/>
    </source>
</evidence>
<dbReference type="CDD" id="cd09917">
    <property type="entry name" value="F-box_SF"/>
    <property type="match status" value="1"/>
</dbReference>
<evidence type="ECO:0000259" key="2">
    <source>
        <dbReference type="PROSITE" id="PS50181"/>
    </source>
</evidence>
<name>A0A9W9WZ52_9EURO</name>
<dbReference type="AlphaFoldDB" id="A0A9W9WZ52"/>
<proteinExistence type="predicted"/>
<evidence type="ECO:0000313" key="4">
    <source>
        <dbReference type="Proteomes" id="UP001147760"/>
    </source>
</evidence>
<keyword evidence="4" id="KW-1185">Reference proteome</keyword>
<comment type="caution">
    <text evidence="3">The sequence shown here is derived from an EMBL/GenBank/DDBJ whole genome shotgun (WGS) entry which is preliminary data.</text>
</comment>
<reference evidence="3" key="2">
    <citation type="journal article" date="2023" name="IMA Fungus">
        <title>Comparative genomic study of the Penicillium genus elucidates a diverse pangenome and 15 lateral gene transfer events.</title>
        <authorList>
            <person name="Petersen C."/>
            <person name="Sorensen T."/>
            <person name="Nielsen M.R."/>
            <person name="Sondergaard T.E."/>
            <person name="Sorensen J.L."/>
            <person name="Fitzpatrick D.A."/>
            <person name="Frisvad J.C."/>
            <person name="Nielsen K.L."/>
        </authorList>
    </citation>
    <scope>NUCLEOTIDE SEQUENCE</scope>
    <source>
        <strain evidence="3">IBT 17660</strain>
    </source>
</reference>
<feature type="region of interest" description="Disordered" evidence="1">
    <location>
        <begin position="163"/>
        <end position="193"/>
    </location>
</feature>
<organism evidence="3 4">
    <name type="scientific">Penicillium desertorum</name>
    <dbReference type="NCBI Taxonomy" id="1303715"/>
    <lineage>
        <taxon>Eukaryota</taxon>
        <taxon>Fungi</taxon>
        <taxon>Dikarya</taxon>
        <taxon>Ascomycota</taxon>
        <taxon>Pezizomycotina</taxon>
        <taxon>Eurotiomycetes</taxon>
        <taxon>Eurotiomycetidae</taxon>
        <taxon>Eurotiales</taxon>
        <taxon>Aspergillaceae</taxon>
        <taxon>Penicillium</taxon>
    </lineage>
</organism>
<feature type="compositionally biased region" description="Basic and acidic residues" evidence="1">
    <location>
        <begin position="163"/>
        <end position="174"/>
    </location>
</feature>
<reference evidence="3" key="1">
    <citation type="submission" date="2022-12" db="EMBL/GenBank/DDBJ databases">
        <authorList>
            <person name="Petersen C."/>
        </authorList>
    </citation>
    <scope>NUCLEOTIDE SEQUENCE</scope>
    <source>
        <strain evidence="3">IBT 17660</strain>
    </source>
</reference>
<dbReference type="SUPFAM" id="SSF81383">
    <property type="entry name" value="F-box domain"/>
    <property type="match status" value="1"/>
</dbReference>
<dbReference type="EMBL" id="JAPWDO010000003">
    <property type="protein sequence ID" value="KAJ5479400.1"/>
    <property type="molecule type" value="Genomic_DNA"/>
</dbReference>
<dbReference type="InterPro" id="IPR036047">
    <property type="entry name" value="F-box-like_dom_sf"/>
</dbReference>